<dbReference type="EMBL" id="GBRH01171454">
    <property type="protein sequence ID" value="JAE26442.1"/>
    <property type="molecule type" value="Transcribed_RNA"/>
</dbReference>
<evidence type="ECO:0000313" key="1">
    <source>
        <dbReference type="EMBL" id="JAE26442.1"/>
    </source>
</evidence>
<protein>
    <submittedName>
        <fullName evidence="1">Uncharacterized protein</fullName>
    </submittedName>
</protein>
<dbReference type="AlphaFoldDB" id="A0A0A9GPM6"/>
<reference evidence="1" key="1">
    <citation type="submission" date="2014-09" db="EMBL/GenBank/DDBJ databases">
        <authorList>
            <person name="Magalhaes I.L.F."/>
            <person name="Oliveira U."/>
            <person name="Santos F.R."/>
            <person name="Vidigal T.H.D.A."/>
            <person name="Brescovit A.D."/>
            <person name="Santos A.J."/>
        </authorList>
    </citation>
    <scope>NUCLEOTIDE SEQUENCE</scope>
    <source>
        <tissue evidence="1">Shoot tissue taken approximately 20 cm above the soil surface</tissue>
    </source>
</reference>
<name>A0A0A9GPM6_ARUDO</name>
<accession>A0A0A9GPM6</accession>
<reference evidence="1" key="2">
    <citation type="journal article" date="2015" name="Data Brief">
        <title>Shoot transcriptome of the giant reed, Arundo donax.</title>
        <authorList>
            <person name="Barrero R.A."/>
            <person name="Guerrero F.D."/>
            <person name="Moolhuijzen P."/>
            <person name="Goolsby J.A."/>
            <person name="Tidwell J."/>
            <person name="Bellgard S.E."/>
            <person name="Bellgard M.I."/>
        </authorList>
    </citation>
    <scope>NUCLEOTIDE SEQUENCE</scope>
    <source>
        <tissue evidence="1">Shoot tissue taken approximately 20 cm above the soil surface</tissue>
    </source>
</reference>
<proteinExistence type="predicted"/>
<organism evidence="1">
    <name type="scientific">Arundo donax</name>
    <name type="common">Giant reed</name>
    <name type="synonym">Donax arundinaceus</name>
    <dbReference type="NCBI Taxonomy" id="35708"/>
    <lineage>
        <taxon>Eukaryota</taxon>
        <taxon>Viridiplantae</taxon>
        <taxon>Streptophyta</taxon>
        <taxon>Embryophyta</taxon>
        <taxon>Tracheophyta</taxon>
        <taxon>Spermatophyta</taxon>
        <taxon>Magnoliopsida</taxon>
        <taxon>Liliopsida</taxon>
        <taxon>Poales</taxon>
        <taxon>Poaceae</taxon>
        <taxon>PACMAD clade</taxon>
        <taxon>Arundinoideae</taxon>
        <taxon>Arundineae</taxon>
        <taxon>Arundo</taxon>
    </lineage>
</organism>
<sequence length="34" mass="3997">MYMLCWDELIDKVCNIGSSTTSHLPRDILEDFHL</sequence>